<feature type="region of interest" description="Disordered" evidence="1">
    <location>
        <begin position="95"/>
        <end position="115"/>
    </location>
</feature>
<feature type="signal peptide" evidence="2">
    <location>
        <begin position="1"/>
        <end position="32"/>
    </location>
</feature>
<dbReference type="RefSeq" id="WP_030279672.1">
    <property type="nucleotide sequence ID" value="NZ_JBEZVI010000001.1"/>
</dbReference>
<feature type="chain" id="PRO_5047183229" evidence="2">
    <location>
        <begin position="33"/>
        <end position="157"/>
    </location>
</feature>
<protein>
    <submittedName>
        <fullName evidence="3">Uncharacterized protein</fullName>
    </submittedName>
</protein>
<evidence type="ECO:0000256" key="2">
    <source>
        <dbReference type="SAM" id="SignalP"/>
    </source>
</evidence>
<name>A0ABV2YT20_9ACTN</name>
<sequence length="157" mass="15104">MRHGKLGKALGSALAVGAALVGTLAMAPAAGAVNPDTATLGFDCGTYGKGTATLTATQDGTAATISVSTSAVTAPIDVAANSVKSTLTLTKNGSDTATFSGSSNPKIPSGSAVSTGPLTGTVASGDKLEATSLKVVVFGITATCKATGPQDPGPFVF</sequence>
<proteinExistence type="predicted"/>
<gene>
    <name evidence="3" type="ORF">AB0E61_02110</name>
</gene>
<dbReference type="Proteomes" id="UP001550853">
    <property type="component" value="Unassembled WGS sequence"/>
</dbReference>
<organism evidence="3 4">
    <name type="scientific">Streptomyces catenulae</name>
    <dbReference type="NCBI Taxonomy" id="66875"/>
    <lineage>
        <taxon>Bacteria</taxon>
        <taxon>Bacillati</taxon>
        <taxon>Actinomycetota</taxon>
        <taxon>Actinomycetes</taxon>
        <taxon>Kitasatosporales</taxon>
        <taxon>Streptomycetaceae</taxon>
        <taxon>Streptomyces</taxon>
    </lineage>
</organism>
<keyword evidence="4" id="KW-1185">Reference proteome</keyword>
<reference evidence="3 4" key="1">
    <citation type="submission" date="2024-06" db="EMBL/GenBank/DDBJ databases">
        <title>The Natural Products Discovery Center: Release of the First 8490 Sequenced Strains for Exploring Actinobacteria Biosynthetic Diversity.</title>
        <authorList>
            <person name="Kalkreuter E."/>
            <person name="Kautsar S.A."/>
            <person name="Yang D."/>
            <person name="Bader C.D."/>
            <person name="Teijaro C.N."/>
            <person name="Fluegel L."/>
            <person name="Davis C.M."/>
            <person name="Simpson J.R."/>
            <person name="Lauterbach L."/>
            <person name="Steele A.D."/>
            <person name="Gui C."/>
            <person name="Meng S."/>
            <person name="Li G."/>
            <person name="Viehrig K."/>
            <person name="Ye F."/>
            <person name="Su P."/>
            <person name="Kiefer A.F."/>
            <person name="Nichols A."/>
            <person name="Cepeda A.J."/>
            <person name="Yan W."/>
            <person name="Fan B."/>
            <person name="Jiang Y."/>
            <person name="Adhikari A."/>
            <person name="Zheng C.-J."/>
            <person name="Schuster L."/>
            <person name="Cowan T.M."/>
            <person name="Smanski M.J."/>
            <person name="Chevrette M.G."/>
            <person name="De Carvalho L.P.S."/>
            <person name="Shen B."/>
        </authorList>
    </citation>
    <scope>NUCLEOTIDE SEQUENCE [LARGE SCALE GENOMIC DNA]</scope>
    <source>
        <strain evidence="3 4">NPDC033039</strain>
    </source>
</reference>
<evidence type="ECO:0000313" key="4">
    <source>
        <dbReference type="Proteomes" id="UP001550853"/>
    </source>
</evidence>
<accession>A0ABV2YT20</accession>
<evidence type="ECO:0000313" key="3">
    <source>
        <dbReference type="EMBL" id="MEU3708879.1"/>
    </source>
</evidence>
<dbReference type="EMBL" id="JBEZVI010000001">
    <property type="protein sequence ID" value="MEU3708879.1"/>
    <property type="molecule type" value="Genomic_DNA"/>
</dbReference>
<keyword evidence="2" id="KW-0732">Signal</keyword>
<evidence type="ECO:0000256" key="1">
    <source>
        <dbReference type="SAM" id="MobiDB-lite"/>
    </source>
</evidence>
<comment type="caution">
    <text evidence="3">The sequence shown here is derived from an EMBL/GenBank/DDBJ whole genome shotgun (WGS) entry which is preliminary data.</text>
</comment>